<dbReference type="CDD" id="cd04301">
    <property type="entry name" value="NAT_SF"/>
    <property type="match status" value="1"/>
</dbReference>
<reference evidence="2 3" key="1">
    <citation type="submission" date="2021-03" db="EMBL/GenBank/DDBJ databases">
        <title>Genomic Encyclopedia of Type Strains, Phase IV (KMG-IV): sequencing the most valuable type-strain genomes for metagenomic binning, comparative biology and taxonomic classification.</title>
        <authorList>
            <person name="Goeker M."/>
        </authorList>
    </citation>
    <scope>NUCLEOTIDE SEQUENCE [LARGE SCALE GENOMIC DNA]</scope>
    <source>
        <strain evidence="2 3">DSM 28650</strain>
    </source>
</reference>
<organism evidence="2 3">
    <name type="scientific">Clostridium punense</name>
    <dbReference type="NCBI Taxonomy" id="1054297"/>
    <lineage>
        <taxon>Bacteria</taxon>
        <taxon>Bacillati</taxon>
        <taxon>Bacillota</taxon>
        <taxon>Clostridia</taxon>
        <taxon>Eubacteriales</taxon>
        <taxon>Clostridiaceae</taxon>
        <taxon>Clostridium</taxon>
    </lineage>
</organism>
<dbReference type="InterPro" id="IPR016181">
    <property type="entry name" value="Acyl_CoA_acyltransferase"/>
</dbReference>
<dbReference type="Proteomes" id="UP001519308">
    <property type="component" value="Unassembled WGS sequence"/>
</dbReference>
<dbReference type="SUPFAM" id="SSF55729">
    <property type="entry name" value="Acyl-CoA N-acyltransferases (Nat)"/>
    <property type="match status" value="1"/>
</dbReference>
<proteinExistence type="predicted"/>
<dbReference type="RefSeq" id="WP_021285207.1">
    <property type="nucleotide sequence ID" value="NZ_JAGGLL010000018.1"/>
</dbReference>
<dbReference type="Gene3D" id="3.40.630.30">
    <property type="match status" value="1"/>
</dbReference>
<evidence type="ECO:0000313" key="3">
    <source>
        <dbReference type="Proteomes" id="UP001519308"/>
    </source>
</evidence>
<dbReference type="PROSITE" id="PS51186">
    <property type="entry name" value="GNAT"/>
    <property type="match status" value="1"/>
</dbReference>
<name>A0ABS4K495_9CLOT</name>
<keyword evidence="3" id="KW-1185">Reference proteome</keyword>
<feature type="domain" description="N-acetyltransferase" evidence="1">
    <location>
        <begin position="3"/>
        <end position="171"/>
    </location>
</feature>
<dbReference type="InterPro" id="IPR000182">
    <property type="entry name" value="GNAT_dom"/>
</dbReference>
<gene>
    <name evidence="2" type="ORF">J2Z44_002416</name>
</gene>
<evidence type="ECO:0000259" key="1">
    <source>
        <dbReference type="PROSITE" id="PS51186"/>
    </source>
</evidence>
<comment type="caution">
    <text evidence="2">The sequence shown here is derived from an EMBL/GenBank/DDBJ whole genome shotgun (WGS) entry which is preliminary data.</text>
</comment>
<accession>A0ABS4K495</accession>
<protein>
    <submittedName>
        <fullName evidence="2">RimJ/RimL family protein N-acetyltransferase</fullName>
    </submittedName>
</protein>
<dbReference type="Pfam" id="PF00583">
    <property type="entry name" value="Acetyltransf_1"/>
    <property type="match status" value="1"/>
</dbReference>
<evidence type="ECO:0000313" key="2">
    <source>
        <dbReference type="EMBL" id="MBP2022593.1"/>
    </source>
</evidence>
<sequence>MSTLIRYANLDDSAALGRILSESSQAGFKDIIPDHILNDIFSVERRTERFISELSEGSPKTIIAFNENEPAGLISFGKPRDDNSEKSCIEIWRVYLLSKFWGSGISKELIEWGINEILKEGLTTIELWVLEENIRARNFYDKIGFQYDNTFRITNMGGKEVKELRYIIAHE</sequence>
<dbReference type="EMBL" id="JAGGLL010000018">
    <property type="protein sequence ID" value="MBP2022593.1"/>
    <property type="molecule type" value="Genomic_DNA"/>
</dbReference>